<organism evidence="3 4">
    <name type="scientific">Pseudoalteromonas xiamenensis</name>
    <dbReference type="NCBI Taxonomy" id="882626"/>
    <lineage>
        <taxon>Bacteria</taxon>
        <taxon>Pseudomonadati</taxon>
        <taxon>Pseudomonadota</taxon>
        <taxon>Gammaproteobacteria</taxon>
        <taxon>Alteromonadales</taxon>
        <taxon>Pseudoalteromonadaceae</taxon>
        <taxon>Pseudoalteromonas</taxon>
    </lineage>
</organism>
<feature type="domain" description="Glycosyl transferase family 1" evidence="1">
    <location>
        <begin position="209"/>
        <end position="329"/>
    </location>
</feature>
<protein>
    <submittedName>
        <fullName evidence="3">Glycosyltransferase family 4 protein</fullName>
    </submittedName>
</protein>
<dbReference type="Pfam" id="PF00534">
    <property type="entry name" value="Glycos_transf_1"/>
    <property type="match status" value="1"/>
</dbReference>
<sequence length="395" mass="43775">MKKHIILTSNAYYPNLGGIENSLFYLAKSFMQSGTEVDIVVSDVNGMNDEVLPRFEVIDGVNVHRYGAKTALPLLGSISSFYVLYCLLKKLKQPQTLGVVSRFHHTTWIAKLARIGKVLYLVPGVVAHQDAPHNLQLVDGLKRFKLVAKQKLHALSQRIAFKYADEVFVFSQNMLKQVNQVIGKSGAHIQIVKPGVDTDRFCPPTLSEKKASRESLNITMDKVLVVAIGRFVRAKGFHHLIQAMNHLSDVHLIIVGDGPQKGELEQVIADHKLESVVTLLPFTPEPLMYYQAADVFVMSSTYEPLGQTILEALSVGLPIVAFEPSLVPDTATFELLGSEHASYASSLNGNALALAISNAHAQYQDEGFVLKNRLLAQEMFDWDKLSRDLLLKTAK</sequence>
<dbReference type="SUPFAM" id="SSF53756">
    <property type="entry name" value="UDP-Glycosyltransferase/glycogen phosphorylase"/>
    <property type="match status" value="1"/>
</dbReference>
<dbReference type="InterPro" id="IPR028098">
    <property type="entry name" value="Glyco_trans_4-like_N"/>
</dbReference>
<dbReference type="PANTHER" id="PTHR45947">
    <property type="entry name" value="SULFOQUINOVOSYL TRANSFERASE SQD2"/>
    <property type="match status" value="1"/>
</dbReference>
<dbReference type="EMBL" id="CP072133">
    <property type="protein sequence ID" value="QTH72582.1"/>
    <property type="molecule type" value="Genomic_DNA"/>
</dbReference>
<keyword evidence="4" id="KW-1185">Reference proteome</keyword>
<dbReference type="KEGG" id="pxi:J5O05_07220"/>
<proteinExistence type="predicted"/>
<dbReference type="AlphaFoldDB" id="A0A975HM42"/>
<accession>A0A975HM42</accession>
<evidence type="ECO:0000259" key="1">
    <source>
        <dbReference type="Pfam" id="PF00534"/>
    </source>
</evidence>
<evidence type="ECO:0000313" key="4">
    <source>
        <dbReference type="Proteomes" id="UP000664904"/>
    </source>
</evidence>
<dbReference type="InterPro" id="IPR050194">
    <property type="entry name" value="Glycosyltransferase_grp1"/>
</dbReference>
<gene>
    <name evidence="3" type="ORF">J5O05_07220</name>
</gene>
<dbReference type="Pfam" id="PF13439">
    <property type="entry name" value="Glyco_transf_4"/>
    <property type="match status" value="1"/>
</dbReference>
<dbReference type="RefSeq" id="WP_208844206.1">
    <property type="nucleotide sequence ID" value="NZ_CP072133.1"/>
</dbReference>
<reference evidence="3" key="1">
    <citation type="submission" date="2021-03" db="EMBL/GenBank/DDBJ databases">
        <title>Complete Genome of Pseudoalteromonas xiamenensis STKMTI.2, a new potential marine bacterium producing anti-Vibrio compounds.</title>
        <authorList>
            <person name="Handayani D.P."/>
            <person name="Isnansetyo A."/>
            <person name="Istiqomah I."/>
            <person name="Jumina J."/>
        </authorList>
    </citation>
    <scope>NUCLEOTIDE SEQUENCE</scope>
    <source>
        <strain evidence="3">STKMTI.2</strain>
    </source>
</reference>
<feature type="domain" description="Glycosyltransferase subfamily 4-like N-terminal" evidence="2">
    <location>
        <begin position="17"/>
        <end position="200"/>
    </location>
</feature>
<name>A0A975HM42_9GAMM</name>
<dbReference type="PANTHER" id="PTHR45947:SF3">
    <property type="entry name" value="SULFOQUINOVOSYL TRANSFERASE SQD2"/>
    <property type="match status" value="1"/>
</dbReference>
<dbReference type="Gene3D" id="3.40.50.2000">
    <property type="entry name" value="Glycogen Phosphorylase B"/>
    <property type="match status" value="2"/>
</dbReference>
<dbReference type="CDD" id="cd03801">
    <property type="entry name" value="GT4_PimA-like"/>
    <property type="match status" value="1"/>
</dbReference>
<evidence type="ECO:0000313" key="3">
    <source>
        <dbReference type="EMBL" id="QTH72582.1"/>
    </source>
</evidence>
<dbReference type="GO" id="GO:0016757">
    <property type="term" value="F:glycosyltransferase activity"/>
    <property type="evidence" value="ECO:0007669"/>
    <property type="project" value="InterPro"/>
</dbReference>
<evidence type="ECO:0000259" key="2">
    <source>
        <dbReference type="Pfam" id="PF13439"/>
    </source>
</evidence>
<dbReference type="InterPro" id="IPR001296">
    <property type="entry name" value="Glyco_trans_1"/>
</dbReference>
<dbReference type="Proteomes" id="UP000664904">
    <property type="component" value="Chromosome"/>
</dbReference>